<sequence>MDRYSQLYGQPSNKNELDHWFDPGSHTLKELRKLQETAIHNLSIVDGYEKIDRIAGTDCAYFDDKIICVMVVLDYTTLEVIEKKYTVQKVVFPYIPTYLNFREGKAIASTFLELGNKPDIVMFDSCGINHPTRAGMASYFGVVMDVPTIGVSKKILCGISETPAEVEESRKLIYDEEQVGWLLKSNKRSNPIIVAPGHKVSLESCLKIVKHCLKGYKLPEPTRLAHMYANEVKKFVSGREVKE</sequence>
<evidence type="ECO:0000256" key="1">
    <source>
        <dbReference type="ARBA" id="ARBA00001835"/>
    </source>
</evidence>
<proteinExistence type="inferred from homology"/>
<accession>A0AA51UE47</accession>
<dbReference type="RefSeq" id="WP_309307272.1">
    <property type="nucleotide sequence ID" value="NZ_CP133594.1"/>
</dbReference>
<dbReference type="InterPro" id="IPR007581">
    <property type="entry name" value="Endonuclease-V"/>
</dbReference>
<keyword evidence="4 7" id="KW-0540">Nuclease</keyword>
<dbReference type="EC" id="3.1.21.7" evidence="7"/>
<dbReference type="PANTHER" id="PTHR28511">
    <property type="entry name" value="ENDONUCLEASE V"/>
    <property type="match status" value="1"/>
</dbReference>
<evidence type="ECO:0000256" key="2">
    <source>
        <dbReference type="ARBA" id="ARBA00004496"/>
    </source>
</evidence>
<dbReference type="GO" id="GO:0006281">
    <property type="term" value="P:DNA repair"/>
    <property type="evidence" value="ECO:0007669"/>
    <property type="project" value="UniProtKB-UniRule"/>
</dbReference>
<dbReference type="Pfam" id="PF04493">
    <property type="entry name" value="Endonuclease_5"/>
    <property type="match status" value="1"/>
</dbReference>
<evidence type="ECO:0000313" key="9">
    <source>
        <dbReference type="Proteomes" id="UP001183006"/>
    </source>
</evidence>
<dbReference type="PANTHER" id="PTHR28511:SF1">
    <property type="entry name" value="ENDONUCLEASE V"/>
    <property type="match status" value="1"/>
</dbReference>
<keyword evidence="3 7" id="KW-0963">Cytoplasm</keyword>
<evidence type="ECO:0000313" key="8">
    <source>
        <dbReference type="EMBL" id="WMW21486.1"/>
    </source>
</evidence>
<dbReference type="Gene3D" id="3.30.2170.10">
    <property type="entry name" value="archaeoglobus fulgidus dsm 4304 superfamily"/>
    <property type="match status" value="1"/>
</dbReference>
<keyword evidence="6 7" id="KW-0378">Hydrolase</keyword>
<comment type="catalytic activity">
    <reaction evidence="1 7">
        <text>Endonucleolytic cleavage at apurinic or apyrimidinic sites to products with a 5'-phosphate.</text>
        <dbReference type="EC" id="3.1.21.7"/>
    </reaction>
</comment>
<keyword evidence="5 7" id="KW-0255">Endonuclease</keyword>
<dbReference type="CDD" id="cd06559">
    <property type="entry name" value="Endonuclease_V"/>
    <property type="match status" value="1"/>
</dbReference>
<comment type="subcellular location">
    <subcellularLocation>
        <location evidence="2 7">Cytoplasm</location>
    </subcellularLocation>
</comment>
<dbReference type="GO" id="GO:0005737">
    <property type="term" value="C:cytoplasm"/>
    <property type="evidence" value="ECO:0007669"/>
    <property type="project" value="UniProtKB-SubCell"/>
</dbReference>
<keyword evidence="7" id="KW-0479">Metal-binding</keyword>
<dbReference type="GeneID" id="84230223"/>
<dbReference type="GO" id="GO:0000287">
    <property type="term" value="F:magnesium ion binding"/>
    <property type="evidence" value="ECO:0007669"/>
    <property type="project" value="UniProtKB-UniRule"/>
</dbReference>
<evidence type="ECO:0000256" key="3">
    <source>
        <dbReference type="ARBA" id="ARBA00022490"/>
    </source>
</evidence>
<dbReference type="EMBL" id="CP133594">
    <property type="protein sequence ID" value="WMW21486.1"/>
    <property type="molecule type" value="Genomic_DNA"/>
</dbReference>
<dbReference type="GO" id="GO:0043737">
    <property type="term" value="F:deoxyribonuclease V activity"/>
    <property type="evidence" value="ECO:0007669"/>
    <property type="project" value="UniProtKB-UniRule"/>
</dbReference>
<protein>
    <recommendedName>
        <fullName evidence="7">Endonuclease V</fullName>
        <ecNumber evidence="7">3.1.21.7</ecNumber>
    </recommendedName>
    <alternativeName>
        <fullName evidence="7">Deoxyinosine 3'endonuclease</fullName>
    </alternativeName>
    <alternativeName>
        <fullName evidence="7">Deoxyribonuclease V</fullName>
        <shortName evidence="7">DNase V</shortName>
    </alternativeName>
</protein>
<dbReference type="AlphaFoldDB" id="A0AA51UE47"/>
<dbReference type="KEGG" id="mmav:RE476_08740"/>
<keyword evidence="9" id="KW-1185">Reference proteome</keyword>
<name>A0AA51UE47_9EURY</name>
<comment type="cofactor">
    <cofactor evidence="7">
        <name>Mg(2+)</name>
        <dbReference type="ChEBI" id="CHEBI:18420"/>
    </cofactor>
</comment>
<gene>
    <name evidence="7" type="primary">nfi</name>
    <name evidence="8" type="ORF">RE476_08740</name>
</gene>
<feature type="binding site" evidence="7">
    <location>
        <position position="124"/>
    </location>
    <ligand>
        <name>Mg(2+)</name>
        <dbReference type="ChEBI" id="CHEBI:18420"/>
    </ligand>
</feature>
<dbReference type="HAMAP" id="MF_00801">
    <property type="entry name" value="Endonuclease_5"/>
    <property type="match status" value="1"/>
</dbReference>
<evidence type="ECO:0000256" key="6">
    <source>
        <dbReference type="ARBA" id="ARBA00022801"/>
    </source>
</evidence>
<organism evidence="8 9">
    <name type="scientific">Methanolobus mangrovi</name>
    <dbReference type="NCBI Taxonomy" id="3072977"/>
    <lineage>
        <taxon>Archaea</taxon>
        <taxon>Methanobacteriati</taxon>
        <taxon>Methanobacteriota</taxon>
        <taxon>Stenosarchaea group</taxon>
        <taxon>Methanomicrobia</taxon>
        <taxon>Methanosarcinales</taxon>
        <taxon>Methanosarcinaceae</taxon>
        <taxon>Methanolobus</taxon>
    </lineage>
</organism>
<keyword evidence="7" id="KW-0460">Magnesium</keyword>
<comment type="function">
    <text evidence="7">DNA repair enzyme involved in the repair of deaminated bases. Selectively cleaves double-stranded DNA at the second phosphodiester bond 3' to a deoxyinosine leaving behind the intact lesion on the nicked DNA.</text>
</comment>
<dbReference type="GO" id="GO:0003727">
    <property type="term" value="F:single-stranded RNA binding"/>
    <property type="evidence" value="ECO:0007669"/>
    <property type="project" value="TreeGrafter"/>
</dbReference>
<evidence type="ECO:0000256" key="4">
    <source>
        <dbReference type="ARBA" id="ARBA00022722"/>
    </source>
</evidence>
<dbReference type="Proteomes" id="UP001183006">
    <property type="component" value="Chromosome"/>
</dbReference>
<keyword evidence="7" id="KW-0227">DNA damage</keyword>
<evidence type="ECO:0000256" key="7">
    <source>
        <dbReference type="HAMAP-Rule" id="MF_00801"/>
    </source>
</evidence>
<feature type="site" description="Interaction with target DNA" evidence="7">
    <location>
        <position position="94"/>
    </location>
</feature>
<feature type="binding site" evidence="7">
    <location>
        <position position="58"/>
    </location>
    <ligand>
        <name>Mg(2+)</name>
        <dbReference type="ChEBI" id="CHEBI:18420"/>
    </ligand>
</feature>
<comment type="similarity">
    <text evidence="7">Belongs to the endonuclease V family.</text>
</comment>
<reference evidence="8" key="1">
    <citation type="submission" date="2023-08" db="EMBL/GenBank/DDBJ databases">
        <title>Methanolobus mangrovi sp. nov. and Methanolobus sediminis sp. nov, two novel methylotrophic methanogens isolated from mangrove sediments in China.</title>
        <authorList>
            <person name="Zhou J."/>
        </authorList>
    </citation>
    <scope>NUCLEOTIDE SEQUENCE</scope>
    <source>
        <strain evidence="8">FTZ2</strain>
    </source>
</reference>
<dbReference type="GO" id="GO:0016891">
    <property type="term" value="F:RNA endonuclease activity producing 5'-phosphomonoesters, hydrolytic mechanism"/>
    <property type="evidence" value="ECO:0007669"/>
    <property type="project" value="TreeGrafter"/>
</dbReference>
<evidence type="ECO:0000256" key="5">
    <source>
        <dbReference type="ARBA" id="ARBA00022759"/>
    </source>
</evidence>
<keyword evidence="7" id="KW-0234">DNA repair</keyword>